<dbReference type="PANTHER" id="PTHR38695">
    <property type="entry name" value="AMINO ACID PERMEASE_ SLC12A DOMAIN-CONTAINING PROTEIN"/>
    <property type="match status" value="1"/>
</dbReference>
<dbReference type="InterPro" id="IPR040841">
    <property type="entry name" value="Luciferase_dom"/>
</dbReference>
<sequence length="153" mass="17254">MSTFNLPERPGPEPRTRGPVPHGQLDQTAPTHLQEELWGRMRSLAGVYVAPTHVPYPEARAIHLAQDFGTGSDDAFIKRAREFAHMHPVQDSSLHMTLPATVKKLVTEAGWGVPHPIQNTQLVYGPRDRDEIEVVWRILLRSYNYARGVESEV</sequence>
<feature type="region of interest" description="Disordered" evidence="1">
    <location>
        <begin position="1"/>
        <end position="27"/>
    </location>
</feature>
<dbReference type="EMBL" id="FNKO01000001">
    <property type="protein sequence ID" value="SDQ21685.1"/>
    <property type="molecule type" value="Genomic_DNA"/>
</dbReference>
<organism evidence="3 4">
    <name type="scientific">Actinopolyspora saharensis</name>
    <dbReference type="NCBI Taxonomy" id="995062"/>
    <lineage>
        <taxon>Bacteria</taxon>
        <taxon>Bacillati</taxon>
        <taxon>Actinomycetota</taxon>
        <taxon>Actinomycetes</taxon>
        <taxon>Actinopolysporales</taxon>
        <taxon>Actinopolysporaceae</taxon>
        <taxon>Actinopolyspora</taxon>
    </lineage>
</organism>
<dbReference type="OrthoDB" id="822427at2"/>
<reference evidence="4" key="1">
    <citation type="submission" date="2016-10" db="EMBL/GenBank/DDBJ databases">
        <authorList>
            <person name="Varghese N."/>
            <person name="Submissions S."/>
        </authorList>
    </citation>
    <scope>NUCLEOTIDE SEQUENCE [LARGE SCALE GENOMIC DNA]</scope>
    <source>
        <strain evidence="4">DSM 45459</strain>
    </source>
</reference>
<keyword evidence="4" id="KW-1185">Reference proteome</keyword>
<dbReference type="Pfam" id="PF17648">
    <property type="entry name" value="Luciferase"/>
    <property type="match status" value="1"/>
</dbReference>
<protein>
    <recommendedName>
        <fullName evidence="2">Luciferase domain-containing protein</fullName>
    </recommendedName>
</protein>
<proteinExistence type="predicted"/>
<evidence type="ECO:0000313" key="4">
    <source>
        <dbReference type="Proteomes" id="UP000199301"/>
    </source>
</evidence>
<evidence type="ECO:0000256" key="1">
    <source>
        <dbReference type="SAM" id="MobiDB-lite"/>
    </source>
</evidence>
<dbReference type="Proteomes" id="UP000199301">
    <property type="component" value="Unassembled WGS sequence"/>
</dbReference>
<dbReference type="PANTHER" id="PTHR38695:SF1">
    <property type="entry name" value="AMINO ACID PERMEASE_ SLC12A DOMAIN-CONTAINING PROTEIN"/>
    <property type="match status" value="1"/>
</dbReference>
<dbReference type="RefSeq" id="WP_092521126.1">
    <property type="nucleotide sequence ID" value="NZ_FNKO01000001.1"/>
</dbReference>
<dbReference type="AlphaFoldDB" id="A0A1H0Z2K5"/>
<evidence type="ECO:0000313" key="3">
    <source>
        <dbReference type="EMBL" id="SDQ21685.1"/>
    </source>
</evidence>
<gene>
    <name evidence="3" type="ORF">SAMN04489718_0809</name>
</gene>
<name>A0A1H0Z2K5_9ACTN</name>
<dbReference type="STRING" id="995062.SAMN04489718_0809"/>
<evidence type="ECO:0000259" key="2">
    <source>
        <dbReference type="Pfam" id="PF17648"/>
    </source>
</evidence>
<feature type="domain" description="Luciferase" evidence="2">
    <location>
        <begin position="81"/>
        <end position="139"/>
    </location>
</feature>
<accession>A0A1H0Z2K5</accession>
<dbReference type="InterPro" id="IPR048273">
    <property type="entry name" value="Luciferase"/>
</dbReference>